<dbReference type="EMBL" id="KI894030">
    <property type="protein sequence ID" value="OBR85950.1"/>
    <property type="molecule type" value="Genomic_DNA"/>
</dbReference>
<reference evidence="2" key="2">
    <citation type="submission" date="2013-07" db="EMBL/GenBank/DDBJ databases">
        <authorList>
            <consortium name="The Broad Institute Genome Sequencing Platform"/>
            <person name="Cuomo C."/>
            <person name="Litvintseva A."/>
            <person name="Chen Y."/>
            <person name="Heitman J."/>
            <person name="Sun S."/>
            <person name="Springer D."/>
            <person name="Dromer F."/>
            <person name="Young S.K."/>
            <person name="Zeng Q."/>
            <person name="Gargeya S."/>
            <person name="Fitzgerald M."/>
            <person name="Abouelleil A."/>
            <person name="Alvarado L."/>
            <person name="Berlin A.M."/>
            <person name="Chapman S.B."/>
            <person name="Dewar J."/>
            <person name="Goldberg J."/>
            <person name="Griggs A."/>
            <person name="Gujja S."/>
            <person name="Hansen M."/>
            <person name="Howarth C."/>
            <person name="Imamovic A."/>
            <person name="Larimer J."/>
            <person name="McCowan C."/>
            <person name="Murphy C."/>
            <person name="Pearson M."/>
            <person name="Priest M."/>
            <person name="Roberts A."/>
            <person name="Saif S."/>
            <person name="Shea T."/>
            <person name="Sykes S."/>
            <person name="Wortman J."/>
            <person name="Nusbaum C."/>
            <person name="Birren B."/>
        </authorList>
    </citation>
    <scope>NUCLEOTIDE SEQUENCE</scope>
    <source>
        <strain evidence="2">CBS 10117</strain>
    </source>
</reference>
<name>A0A1A6A7B5_9TREE</name>
<dbReference type="SUPFAM" id="SSF82199">
    <property type="entry name" value="SET domain"/>
    <property type="match status" value="1"/>
</dbReference>
<evidence type="ECO:0000313" key="2">
    <source>
        <dbReference type="EMBL" id="WWC61066.1"/>
    </source>
</evidence>
<dbReference type="Gene3D" id="3.90.1410.10">
    <property type="entry name" value="set domain protein methyltransferase, domain 1"/>
    <property type="match status" value="1"/>
</dbReference>
<sequence length="560" mass="63601">MTTHHLLRDSLPPSKAILQEWLDRQGIIRDAHLEIAEMDDGQSWRLVTRRDMYLGELVCAIPKTSILSHRTSALRPLPSDNSSGPSNLNGHTILHLSLCLLHEFRLGEESPFYGYLQSLPRETIPLPVFWNVPEIGGEDGKSARRWLEGTEAERELRIRDRDGLSLIDIQAFYQTYSSHLPPTSTHPAPSSILSFYYCFSLVSTRAFMIDIYHLIALCPFADILNHSSIHANTSLSSDDFVCHSCGSLKTCKHDITDSQGIAYRLHHLARRDINRIEEDIDTIELRVESPIVQSGKEVWNSYGDAIGDGKLLVEWGFISQEFAGEGLIWELDDLTLSYRRSRAEEEDEQEEQRIWELIDRAAKVLTIGIIHGSYRELDDGDSESEEDEKLLCGQSKVDARLLNLDQSGRISINMVGWAWFCITDEGSSASTQWTKKANSEEGRIASENLISAIKSLERLWTHLSREEDDDDQDSAIPNDPAVDAPPSVLVNIVERISLLLRARLHKMYRSNKSEDELFDLRDSLDPEDNLQYMAMTISINERVLLRSALSRWDALSGYLH</sequence>
<dbReference type="RefSeq" id="XP_018263792.1">
    <property type="nucleotide sequence ID" value="XM_018406984.1"/>
</dbReference>
<evidence type="ECO:0000313" key="3">
    <source>
        <dbReference type="Proteomes" id="UP000078595"/>
    </source>
</evidence>
<organism evidence="1">
    <name type="scientific">Kwoniella dejecticola CBS 10117</name>
    <dbReference type="NCBI Taxonomy" id="1296121"/>
    <lineage>
        <taxon>Eukaryota</taxon>
        <taxon>Fungi</taxon>
        <taxon>Dikarya</taxon>
        <taxon>Basidiomycota</taxon>
        <taxon>Agaricomycotina</taxon>
        <taxon>Tremellomycetes</taxon>
        <taxon>Tremellales</taxon>
        <taxon>Cryptococcaceae</taxon>
        <taxon>Kwoniella</taxon>
    </lineage>
</organism>
<gene>
    <name evidence="1" type="ORF">I303_03665</name>
    <name evidence="2" type="ORF">I303_103644</name>
</gene>
<proteinExistence type="predicted"/>
<evidence type="ECO:0000313" key="1">
    <source>
        <dbReference type="EMBL" id="OBR85950.1"/>
    </source>
</evidence>
<dbReference type="GeneID" id="28967364"/>
<accession>A0A1A6A7B5</accession>
<protein>
    <submittedName>
        <fullName evidence="1">Uncharacterized protein</fullName>
    </submittedName>
</protein>
<dbReference type="InterPro" id="IPR050600">
    <property type="entry name" value="SETD3_SETD6_MTase"/>
</dbReference>
<keyword evidence="3" id="KW-1185">Reference proteome</keyword>
<dbReference type="VEuPathDB" id="FungiDB:I303_03665"/>
<reference evidence="1" key="1">
    <citation type="submission" date="2013-07" db="EMBL/GenBank/DDBJ databases">
        <title>The Genome Sequence of Cryptococcus dejecticola CBS10117.</title>
        <authorList>
            <consortium name="The Broad Institute Genome Sequencing Platform"/>
            <person name="Cuomo C."/>
            <person name="Litvintseva A."/>
            <person name="Chen Y."/>
            <person name="Heitman J."/>
            <person name="Sun S."/>
            <person name="Springer D."/>
            <person name="Dromer F."/>
            <person name="Young S.K."/>
            <person name="Zeng Q."/>
            <person name="Gargeya S."/>
            <person name="Fitzgerald M."/>
            <person name="Abouelleil A."/>
            <person name="Alvarado L."/>
            <person name="Berlin A.M."/>
            <person name="Chapman S.B."/>
            <person name="Dewar J."/>
            <person name="Goldberg J."/>
            <person name="Griggs A."/>
            <person name="Gujja S."/>
            <person name="Hansen M."/>
            <person name="Howarth C."/>
            <person name="Imamovic A."/>
            <person name="Larimer J."/>
            <person name="McCowan C."/>
            <person name="Murphy C."/>
            <person name="Pearson M."/>
            <person name="Priest M."/>
            <person name="Roberts A."/>
            <person name="Saif S."/>
            <person name="Shea T."/>
            <person name="Sykes S."/>
            <person name="Wortman J."/>
            <person name="Nusbaum C."/>
            <person name="Birren B."/>
        </authorList>
    </citation>
    <scope>NUCLEOTIDE SEQUENCE [LARGE SCALE GENOMIC DNA]</scope>
    <source>
        <strain evidence="1">CBS 10117</strain>
    </source>
</reference>
<dbReference type="Proteomes" id="UP000078595">
    <property type="component" value="Chromosome 4"/>
</dbReference>
<dbReference type="InterPro" id="IPR046341">
    <property type="entry name" value="SET_dom_sf"/>
</dbReference>
<dbReference type="PANTHER" id="PTHR13271:SF34">
    <property type="entry name" value="N-LYSINE METHYLTRANSFERASE SETD6"/>
    <property type="match status" value="1"/>
</dbReference>
<dbReference type="CDD" id="cd10527">
    <property type="entry name" value="SET_LSMT"/>
    <property type="match status" value="1"/>
</dbReference>
<dbReference type="EMBL" id="CP144533">
    <property type="protein sequence ID" value="WWC61066.1"/>
    <property type="molecule type" value="Genomic_DNA"/>
</dbReference>
<dbReference type="KEGG" id="kdj:28967364"/>
<dbReference type="GO" id="GO:0005634">
    <property type="term" value="C:nucleus"/>
    <property type="evidence" value="ECO:0007669"/>
    <property type="project" value="TreeGrafter"/>
</dbReference>
<reference evidence="2" key="3">
    <citation type="submission" date="2024-02" db="EMBL/GenBank/DDBJ databases">
        <title>Comparative genomics of Cryptococcus and Kwoniella reveals pathogenesis evolution and contrasting modes of karyotype evolution via chromosome fusion or intercentromeric recombination.</title>
        <authorList>
            <person name="Coelho M.A."/>
            <person name="David-Palma M."/>
            <person name="Shea T."/>
            <person name="Bowers K."/>
            <person name="McGinley-Smith S."/>
            <person name="Mohammad A.W."/>
            <person name="Gnirke A."/>
            <person name="Yurkov A.M."/>
            <person name="Nowrousian M."/>
            <person name="Sun S."/>
            <person name="Cuomo C.A."/>
            <person name="Heitman J."/>
        </authorList>
    </citation>
    <scope>NUCLEOTIDE SEQUENCE</scope>
    <source>
        <strain evidence="2">CBS 10117</strain>
    </source>
</reference>
<dbReference type="OrthoDB" id="441812at2759"/>
<dbReference type="GO" id="GO:0016279">
    <property type="term" value="F:protein-lysine N-methyltransferase activity"/>
    <property type="evidence" value="ECO:0007669"/>
    <property type="project" value="TreeGrafter"/>
</dbReference>
<dbReference type="AlphaFoldDB" id="A0A1A6A7B5"/>
<dbReference type="PANTHER" id="PTHR13271">
    <property type="entry name" value="UNCHARACTERIZED PUTATIVE METHYLTRANSFERASE"/>
    <property type="match status" value="1"/>
</dbReference>
<dbReference type="STRING" id="1296121.A0A1A6A7B5"/>